<evidence type="ECO:0000313" key="3">
    <source>
        <dbReference type="Proteomes" id="UP000826234"/>
    </source>
</evidence>
<evidence type="ECO:0008006" key="4">
    <source>
        <dbReference type="Google" id="ProtNLM"/>
    </source>
</evidence>
<sequence>MTLFFDYVDLTDPSFVTAVICIAFNPLFWNLVSFNTFPFWSACSSTALANIATPLNKHQPSNQEKPRDLVLVVLEQNINGEH</sequence>
<feature type="transmembrane region" description="Helical" evidence="1">
    <location>
        <begin position="15"/>
        <end position="32"/>
    </location>
</feature>
<keyword evidence="3" id="KW-1185">Reference proteome</keyword>
<protein>
    <recommendedName>
        <fullName evidence="4">Phosphatidylethanolamine N-methyltransferase</fullName>
    </recommendedName>
</protein>
<accession>A0ABQ7TRK6</accession>
<comment type="caution">
    <text evidence="2">The sequence shown here is derived from an EMBL/GenBank/DDBJ whole genome shotgun (WGS) entry which is preliminary data.</text>
</comment>
<name>A0ABQ7TRK6_PHRPL</name>
<gene>
    <name evidence="2" type="ORF">JD844_020047</name>
</gene>
<keyword evidence="1" id="KW-0812">Transmembrane</keyword>
<evidence type="ECO:0000313" key="2">
    <source>
        <dbReference type="EMBL" id="KAH0632029.1"/>
    </source>
</evidence>
<keyword evidence="1" id="KW-1133">Transmembrane helix</keyword>
<proteinExistence type="predicted"/>
<keyword evidence="1" id="KW-0472">Membrane</keyword>
<organism evidence="2 3">
    <name type="scientific">Phrynosoma platyrhinos</name>
    <name type="common">Desert horned lizard</name>
    <dbReference type="NCBI Taxonomy" id="52577"/>
    <lineage>
        <taxon>Eukaryota</taxon>
        <taxon>Metazoa</taxon>
        <taxon>Chordata</taxon>
        <taxon>Craniata</taxon>
        <taxon>Vertebrata</taxon>
        <taxon>Euteleostomi</taxon>
        <taxon>Lepidosauria</taxon>
        <taxon>Squamata</taxon>
        <taxon>Bifurcata</taxon>
        <taxon>Unidentata</taxon>
        <taxon>Episquamata</taxon>
        <taxon>Toxicofera</taxon>
        <taxon>Iguania</taxon>
        <taxon>Phrynosomatidae</taxon>
        <taxon>Phrynosomatinae</taxon>
        <taxon>Phrynosoma</taxon>
    </lineage>
</organism>
<dbReference type="Proteomes" id="UP000826234">
    <property type="component" value="Unassembled WGS sequence"/>
</dbReference>
<reference evidence="2 3" key="1">
    <citation type="journal article" date="2022" name="Gigascience">
        <title>A chromosome-level genome assembly and annotation of the desert horned lizard, Phrynosoma platyrhinos, provides insight into chromosomal rearrangements among reptiles.</title>
        <authorList>
            <person name="Koochekian N."/>
            <person name="Ascanio A."/>
            <person name="Farleigh K."/>
            <person name="Card D.C."/>
            <person name="Schield D.R."/>
            <person name="Castoe T.A."/>
            <person name="Jezkova T."/>
        </authorList>
    </citation>
    <scope>NUCLEOTIDE SEQUENCE [LARGE SCALE GENOMIC DNA]</scope>
    <source>
        <strain evidence="2">NK-2021</strain>
    </source>
</reference>
<evidence type="ECO:0000256" key="1">
    <source>
        <dbReference type="SAM" id="Phobius"/>
    </source>
</evidence>
<dbReference type="EMBL" id="JAIPUX010000026">
    <property type="protein sequence ID" value="KAH0632029.1"/>
    <property type="molecule type" value="Genomic_DNA"/>
</dbReference>